<feature type="compositionally biased region" description="Basic and acidic residues" evidence="1">
    <location>
        <begin position="215"/>
        <end position="233"/>
    </location>
</feature>
<evidence type="ECO:0000313" key="2">
    <source>
        <dbReference type="EMBL" id="TQB68002.1"/>
    </source>
</evidence>
<proteinExistence type="predicted"/>
<protein>
    <submittedName>
        <fullName evidence="2">Uncharacterized protein</fullName>
    </submittedName>
</protein>
<sequence length="580" mass="65373">MFAWGGLGLPTVGTDPEKERRPPADPTPLDFPVYDIPSISEDDSESPANRLYGLLTSIKRPQDITAASLKALNLKLETDIAVSNIVPEDRMSSLPSLPWEDAPSAEGEQQQPEDHPPALMSNGYPYPQKSRYEVVRNELLYDNDDAFREVVRLSPRPGRQRIRLTQSRNFWVGLERMSQYWDSSLDNYYERPASPKQAPADQAADKMQTDGQPQEDNKAKEEDRPKTPMELDHPASSSNPSEGPNEGKECKEQQEQQQQQQPEMVTMYTGRRIGSGSEMPDEIRDDAIRGFLEMSAWPFGCQVSVPSLPPRLAVKNLLFPVRQSFHSGRSPRDRMVARKGVLEGPVLIAQCRPDTTFRGPDDAPGSGSGEVCDILREVGAMLLAAEERAREGKTEVKPGEGKWWTTTPRWGGAPNDDVGDTAGSNSDEKPVPESGNARKRSKYEHPLMSSRRSGTSRKLSNAEKWKLIQPGPSLWDKRMVYMQIGKAKESLFDDIYMVSSINHHVSILHLRVHRRYVELLSSGLSDVPGESDSVDQPWHVLKLRRTRWLDLFDGRDRVEAFEGAWRVFHYLMRKDDNGQA</sequence>
<feature type="compositionally biased region" description="Basic and acidic residues" evidence="1">
    <location>
        <begin position="389"/>
        <end position="400"/>
    </location>
</feature>
<evidence type="ECO:0000256" key="1">
    <source>
        <dbReference type="SAM" id="MobiDB-lite"/>
    </source>
</evidence>
<dbReference type="STRING" id="5098.A0A507QLD7"/>
<feature type="region of interest" description="Disordered" evidence="1">
    <location>
        <begin position="389"/>
        <end position="456"/>
    </location>
</feature>
<keyword evidence="3" id="KW-1185">Reference proteome</keyword>
<dbReference type="OrthoDB" id="5407653at2759"/>
<dbReference type="EMBL" id="VIFY01000267">
    <property type="protein sequence ID" value="TQB68002.1"/>
    <property type="molecule type" value="Genomic_DNA"/>
</dbReference>
<feature type="compositionally biased region" description="Basic and acidic residues" evidence="1">
    <location>
        <begin position="245"/>
        <end position="254"/>
    </location>
</feature>
<comment type="caution">
    <text evidence="2">The sequence shown here is derived from an EMBL/GenBank/DDBJ whole genome shotgun (WGS) entry which is preliminary data.</text>
</comment>
<feature type="region of interest" description="Disordered" evidence="1">
    <location>
        <begin position="1"/>
        <end position="47"/>
    </location>
</feature>
<accession>A0A507QLD7</accession>
<dbReference type="AlphaFoldDB" id="A0A507QLD7"/>
<feature type="region of interest" description="Disordered" evidence="1">
    <location>
        <begin position="92"/>
        <end position="126"/>
    </location>
</feature>
<name>A0A507QLD7_MONPU</name>
<reference evidence="2 3" key="1">
    <citation type="submission" date="2019-06" db="EMBL/GenBank/DDBJ databases">
        <title>Wine fermentation using esterase from Monascus purpureus.</title>
        <authorList>
            <person name="Geng C."/>
            <person name="Zhang Y."/>
        </authorList>
    </citation>
    <scope>NUCLEOTIDE SEQUENCE [LARGE SCALE GENOMIC DNA]</scope>
    <source>
        <strain evidence="2">HQ1</strain>
    </source>
</reference>
<feature type="region of interest" description="Disordered" evidence="1">
    <location>
        <begin position="191"/>
        <end position="265"/>
    </location>
</feature>
<evidence type="ECO:0000313" key="3">
    <source>
        <dbReference type="Proteomes" id="UP000319663"/>
    </source>
</evidence>
<dbReference type="Proteomes" id="UP000319663">
    <property type="component" value="Unassembled WGS sequence"/>
</dbReference>
<gene>
    <name evidence="2" type="ORF">MPDQ_004190</name>
</gene>
<organism evidence="2 3">
    <name type="scientific">Monascus purpureus</name>
    <name type="common">Red mold</name>
    <name type="synonym">Monascus anka</name>
    <dbReference type="NCBI Taxonomy" id="5098"/>
    <lineage>
        <taxon>Eukaryota</taxon>
        <taxon>Fungi</taxon>
        <taxon>Dikarya</taxon>
        <taxon>Ascomycota</taxon>
        <taxon>Pezizomycotina</taxon>
        <taxon>Eurotiomycetes</taxon>
        <taxon>Eurotiomycetidae</taxon>
        <taxon>Eurotiales</taxon>
        <taxon>Aspergillaceae</taxon>
        <taxon>Monascus</taxon>
    </lineage>
</organism>